<sequence>MLNAPRLDGTDPFAATVRGIAAPDPVHAALRAAGPLVQVDAPAGGPAWIVTDDVLAREVLADPRIVKDPACAPPGWDRHSAGLEQTAAEQPSLTTLDGPEHAALRRAHAPLLNAKRIRAQSDRVHAIARELLTELAAERTVIDLMAGFTTRYPLTVLLDLLGIPLGEVDRAADACRRMLGNEPGDQKRAIDALTALAASGLGDGGRGLAAELRGRAPAHTTRDQLQYHLFALIFAGQLTTDAALGTLIARALANGPRPVPSDEPAPSDEEGRDDLVDETLRQHPPAPFTLWRFTTTELALAGIRLPARAPVLVDILGINTDPARSPGPDLTFGAGPHFCIGAQLARLELRAVVTVLRTDFPEARLAVPFGELRQATIGGLQGSRLTALPVALHG</sequence>
<dbReference type="InterPro" id="IPR002397">
    <property type="entry name" value="Cyt_P450_B"/>
</dbReference>
<keyword evidence="4" id="KW-1185">Reference proteome</keyword>
<accession>A0ABZ1FFT0</accession>
<dbReference type="PRINTS" id="PR00359">
    <property type="entry name" value="BP450"/>
</dbReference>
<gene>
    <name evidence="3" type="ORF">OG863_15545</name>
</gene>
<evidence type="ECO:0000256" key="1">
    <source>
        <dbReference type="ARBA" id="ARBA00010617"/>
    </source>
</evidence>
<dbReference type="InterPro" id="IPR036396">
    <property type="entry name" value="Cyt_P450_sf"/>
</dbReference>
<dbReference type="Gene3D" id="1.10.630.10">
    <property type="entry name" value="Cytochrome P450"/>
    <property type="match status" value="1"/>
</dbReference>
<dbReference type="EMBL" id="CP109106">
    <property type="protein sequence ID" value="WSB69255.1"/>
    <property type="molecule type" value="Genomic_DNA"/>
</dbReference>
<protein>
    <submittedName>
        <fullName evidence="3">Cytochrome P450</fullName>
    </submittedName>
</protein>
<comment type="similarity">
    <text evidence="1">Belongs to the cytochrome P450 family.</text>
</comment>
<organism evidence="3 4">
    <name type="scientific">Streptomyces decoyicus</name>
    <dbReference type="NCBI Taxonomy" id="249567"/>
    <lineage>
        <taxon>Bacteria</taxon>
        <taxon>Bacillati</taxon>
        <taxon>Actinomycetota</taxon>
        <taxon>Actinomycetes</taxon>
        <taxon>Kitasatosporales</taxon>
        <taxon>Streptomycetaceae</taxon>
        <taxon>Streptomyces</taxon>
    </lineage>
</organism>
<name>A0ABZ1FFT0_9ACTN</name>
<dbReference type="InterPro" id="IPR017972">
    <property type="entry name" value="Cyt_P450_CS"/>
</dbReference>
<dbReference type="RefSeq" id="WP_326618751.1">
    <property type="nucleotide sequence ID" value="NZ_CP109106.1"/>
</dbReference>
<evidence type="ECO:0000313" key="4">
    <source>
        <dbReference type="Proteomes" id="UP001344251"/>
    </source>
</evidence>
<feature type="region of interest" description="Disordered" evidence="2">
    <location>
        <begin position="253"/>
        <end position="273"/>
    </location>
</feature>
<dbReference type="PROSITE" id="PS00086">
    <property type="entry name" value="CYTOCHROME_P450"/>
    <property type="match status" value="1"/>
</dbReference>
<dbReference type="Proteomes" id="UP001344251">
    <property type="component" value="Chromosome"/>
</dbReference>
<dbReference type="PRINTS" id="PR00385">
    <property type="entry name" value="P450"/>
</dbReference>
<dbReference type="PANTHER" id="PTHR46696:SF1">
    <property type="entry name" value="CYTOCHROME P450 YJIB-RELATED"/>
    <property type="match status" value="1"/>
</dbReference>
<evidence type="ECO:0000256" key="2">
    <source>
        <dbReference type="SAM" id="MobiDB-lite"/>
    </source>
</evidence>
<reference evidence="3 4" key="1">
    <citation type="submission" date="2022-10" db="EMBL/GenBank/DDBJ databases">
        <title>The complete genomes of actinobacterial strains from the NBC collection.</title>
        <authorList>
            <person name="Joergensen T.S."/>
            <person name="Alvarez Arevalo M."/>
            <person name="Sterndorff E.B."/>
            <person name="Faurdal D."/>
            <person name="Vuksanovic O."/>
            <person name="Mourched A.-S."/>
            <person name="Charusanti P."/>
            <person name="Shaw S."/>
            <person name="Blin K."/>
            <person name="Weber T."/>
        </authorList>
    </citation>
    <scope>NUCLEOTIDE SEQUENCE [LARGE SCALE GENOMIC DNA]</scope>
    <source>
        <strain evidence="3 4">NBC 01774</strain>
    </source>
</reference>
<dbReference type="SUPFAM" id="SSF48264">
    <property type="entry name" value="Cytochrome P450"/>
    <property type="match status" value="1"/>
</dbReference>
<proteinExistence type="inferred from homology"/>
<dbReference type="InterPro" id="IPR001128">
    <property type="entry name" value="Cyt_P450"/>
</dbReference>
<dbReference type="PANTHER" id="PTHR46696">
    <property type="entry name" value="P450, PUTATIVE (EUROFUNG)-RELATED"/>
    <property type="match status" value="1"/>
</dbReference>
<evidence type="ECO:0000313" key="3">
    <source>
        <dbReference type="EMBL" id="WSB69255.1"/>
    </source>
</evidence>